<dbReference type="GO" id="GO:0000785">
    <property type="term" value="C:chromatin"/>
    <property type="evidence" value="ECO:0007669"/>
    <property type="project" value="TreeGrafter"/>
</dbReference>
<dbReference type="PANTHER" id="PTHR12346:SF0">
    <property type="entry name" value="SIN3A, ISOFORM G"/>
    <property type="match status" value="1"/>
</dbReference>
<feature type="region of interest" description="Disordered" evidence="4">
    <location>
        <begin position="104"/>
        <end position="130"/>
    </location>
</feature>
<keyword evidence="3" id="KW-0539">Nucleus</keyword>
<dbReference type="AlphaFoldDB" id="A0AAE2BZ78"/>
<dbReference type="InterPro" id="IPR036600">
    <property type="entry name" value="PAH_sf"/>
</dbReference>
<evidence type="ECO:0000256" key="2">
    <source>
        <dbReference type="ARBA" id="ARBA00022491"/>
    </source>
</evidence>
<dbReference type="SUPFAM" id="SSF47762">
    <property type="entry name" value="PAH2 domain"/>
    <property type="match status" value="1"/>
</dbReference>
<feature type="region of interest" description="Disordered" evidence="4">
    <location>
        <begin position="219"/>
        <end position="247"/>
    </location>
</feature>
<feature type="compositionally biased region" description="Polar residues" evidence="4">
    <location>
        <begin position="64"/>
        <end position="77"/>
    </location>
</feature>
<dbReference type="GO" id="GO:0003714">
    <property type="term" value="F:transcription corepressor activity"/>
    <property type="evidence" value="ECO:0007669"/>
    <property type="project" value="InterPro"/>
</dbReference>
<proteinExistence type="predicted"/>
<evidence type="ECO:0000313" key="7">
    <source>
        <dbReference type="Proteomes" id="UP001289374"/>
    </source>
</evidence>
<dbReference type="GO" id="GO:0000122">
    <property type="term" value="P:negative regulation of transcription by RNA polymerase II"/>
    <property type="evidence" value="ECO:0007669"/>
    <property type="project" value="TreeGrafter"/>
</dbReference>
<evidence type="ECO:0000256" key="3">
    <source>
        <dbReference type="ARBA" id="ARBA00023242"/>
    </source>
</evidence>
<dbReference type="InterPro" id="IPR003822">
    <property type="entry name" value="PAH"/>
</dbReference>
<dbReference type="EMBL" id="JACGWL010000005">
    <property type="protein sequence ID" value="KAK4402875.1"/>
    <property type="molecule type" value="Genomic_DNA"/>
</dbReference>
<dbReference type="Proteomes" id="UP001289374">
    <property type="component" value="Unassembled WGS sequence"/>
</dbReference>
<comment type="subcellular location">
    <subcellularLocation>
        <location evidence="1">Nucleus</location>
    </subcellularLocation>
</comment>
<evidence type="ECO:0000313" key="6">
    <source>
        <dbReference type="EMBL" id="KAK4402875.1"/>
    </source>
</evidence>
<dbReference type="SMART" id="SM00761">
    <property type="entry name" value="HDAC_interact"/>
    <property type="match status" value="1"/>
</dbReference>
<dbReference type="PANTHER" id="PTHR12346">
    <property type="entry name" value="SIN3B-RELATED"/>
    <property type="match status" value="1"/>
</dbReference>
<reference evidence="6" key="2">
    <citation type="journal article" date="2024" name="Plant">
        <title>Genomic evolution and insights into agronomic trait innovations of Sesamum species.</title>
        <authorList>
            <person name="Miao H."/>
            <person name="Wang L."/>
            <person name="Qu L."/>
            <person name="Liu H."/>
            <person name="Sun Y."/>
            <person name="Le M."/>
            <person name="Wang Q."/>
            <person name="Wei S."/>
            <person name="Zheng Y."/>
            <person name="Lin W."/>
            <person name="Duan Y."/>
            <person name="Cao H."/>
            <person name="Xiong S."/>
            <person name="Wang X."/>
            <person name="Wei L."/>
            <person name="Li C."/>
            <person name="Ma Q."/>
            <person name="Ju M."/>
            <person name="Zhao R."/>
            <person name="Li G."/>
            <person name="Mu C."/>
            <person name="Tian Q."/>
            <person name="Mei H."/>
            <person name="Zhang T."/>
            <person name="Gao T."/>
            <person name="Zhang H."/>
        </authorList>
    </citation>
    <scope>NUCLEOTIDE SEQUENCE</scope>
    <source>
        <strain evidence="6">K16</strain>
    </source>
</reference>
<dbReference type="Pfam" id="PF02671">
    <property type="entry name" value="PAH"/>
    <property type="match status" value="1"/>
</dbReference>
<feature type="compositionally biased region" description="Basic and acidic residues" evidence="4">
    <location>
        <begin position="220"/>
        <end position="245"/>
    </location>
</feature>
<dbReference type="GO" id="GO:0000118">
    <property type="term" value="C:histone deacetylase complex"/>
    <property type="evidence" value="ECO:0007669"/>
    <property type="project" value="TreeGrafter"/>
</dbReference>
<evidence type="ECO:0000256" key="1">
    <source>
        <dbReference type="ARBA" id="ARBA00004123"/>
    </source>
</evidence>
<comment type="caution">
    <text evidence="6">The sequence shown here is derived from an EMBL/GenBank/DDBJ whole genome shotgun (WGS) entry which is preliminary data.</text>
</comment>
<dbReference type="Gene3D" id="1.20.1160.11">
    <property type="entry name" value="Paired amphipathic helix"/>
    <property type="match status" value="2"/>
</dbReference>
<keyword evidence="2" id="KW-0678">Repressor</keyword>
<feature type="domain" description="Histone deacetylase interacting" evidence="5">
    <location>
        <begin position="279"/>
        <end position="385"/>
    </location>
</feature>
<evidence type="ECO:0000256" key="4">
    <source>
        <dbReference type="SAM" id="MobiDB-lite"/>
    </source>
</evidence>
<protein>
    <submittedName>
        <fullName evidence="6">Paired amphipathic helix protein Sin3-like 2</fullName>
    </submittedName>
</protein>
<dbReference type="Pfam" id="PF08295">
    <property type="entry name" value="Sin3_corepress"/>
    <property type="match status" value="1"/>
</dbReference>
<feature type="compositionally biased region" description="Basic residues" evidence="4">
    <location>
        <begin position="104"/>
        <end position="113"/>
    </location>
</feature>
<gene>
    <name evidence="6" type="ORF">Sango_1028200</name>
</gene>
<dbReference type="InterPro" id="IPR013194">
    <property type="entry name" value="HDAC_interact_dom"/>
</dbReference>
<reference evidence="6" key="1">
    <citation type="submission" date="2020-06" db="EMBL/GenBank/DDBJ databases">
        <authorList>
            <person name="Li T."/>
            <person name="Hu X."/>
            <person name="Zhang T."/>
            <person name="Song X."/>
            <person name="Zhang H."/>
            <person name="Dai N."/>
            <person name="Sheng W."/>
            <person name="Hou X."/>
            <person name="Wei L."/>
        </authorList>
    </citation>
    <scope>NUCLEOTIDE SEQUENCE</scope>
    <source>
        <strain evidence="6">K16</strain>
        <tissue evidence="6">Leaf</tissue>
    </source>
</reference>
<evidence type="ECO:0000259" key="5">
    <source>
        <dbReference type="SMART" id="SM00761"/>
    </source>
</evidence>
<sequence>MKRSRDDAFVSSQLKRPAISPLVEPSYLKKSITEVYQEVSVLFQEHADLLVEFTHFLPDTSGAASIQYPQPGRNHTLNGDDRGSPMTASRPIQIDKSSGIMLRKKRRREKTKKTMMSLDHKRKSARRDDSVTDLVHRGMQDPESAFLEKVKERLPDPEINKKISDCVRPYKSKLSQQLNFGHCAKAKDITVASLLGTHPELMEACEDFITYIEKTGGCDGEDHDREDREKNKDHDNRERERHDRGLAFSNKDVLGQKMSSYASKEKFMWKSIQDLDLSNCERCTPSYRLLPQNYPIPSASRRTKIGAKVLNDHWVSVTSGSEDYSFKHMRKNQYEESLFRCEDDRFELDMLLESVNATAKRVEELLEMHLLPPGYINPVEAEQKNGKCHGKSSSPVLYVSKIFYGSDDMVNLIRIALFTTAEFAQIKPAFCR</sequence>
<feature type="region of interest" description="Disordered" evidence="4">
    <location>
        <begin position="64"/>
        <end position="90"/>
    </location>
</feature>
<keyword evidence="7" id="KW-1185">Reference proteome</keyword>
<accession>A0AAE2BZ78</accession>
<dbReference type="InterPro" id="IPR039774">
    <property type="entry name" value="Sin3-like"/>
</dbReference>
<organism evidence="6 7">
    <name type="scientific">Sesamum angolense</name>
    <dbReference type="NCBI Taxonomy" id="2727404"/>
    <lineage>
        <taxon>Eukaryota</taxon>
        <taxon>Viridiplantae</taxon>
        <taxon>Streptophyta</taxon>
        <taxon>Embryophyta</taxon>
        <taxon>Tracheophyta</taxon>
        <taxon>Spermatophyta</taxon>
        <taxon>Magnoliopsida</taxon>
        <taxon>eudicotyledons</taxon>
        <taxon>Gunneridae</taxon>
        <taxon>Pentapetalae</taxon>
        <taxon>asterids</taxon>
        <taxon>lamiids</taxon>
        <taxon>Lamiales</taxon>
        <taxon>Pedaliaceae</taxon>
        <taxon>Sesamum</taxon>
    </lineage>
</organism>
<name>A0AAE2BZ78_9LAMI</name>